<organismHost>
    <name type="scientific">Synechococcus</name>
    <dbReference type="NCBI Taxonomy" id="1129"/>
</organismHost>
<dbReference type="InterPro" id="IPR046285">
    <property type="entry name" value="DUF6322"/>
</dbReference>
<evidence type="ECO:0000313" key="2">
    <source>
        <dbReference type="Proteomes" id="UP000000909"/>
    </source>
</evidence>
<dbReference type="Pfam" id="PF19847">
    <property type="entry name" value="DUF6322"/>
    <property type="match status" value="1"/>
</dbReference>
<sequence>MRKLLPIVMLLMTASAANAGGLVTKHASSTQLTVDAARSTASRLGHTFTTSGSGVSTTDGTTSGVVGNGVLMTSDGFTGSASTVTASQATDGNAFSYSASYTQGDAIPASAATVGTIPNFGSVTSYTAGTAGSLAGTVSSGHAITLTAGGAGTSATGQFVTEITVID</sequence>
<reference evidence="1 2" key="1">
    <citation type="journal article" date="2007" name="Environ. Microbiol.">
        <title>Genomic and structural analysis of Syn9, a cyanophage infecting marine Prochlorococcus and Synechococcus.</title>
        <authorList>
            <person name="Weigele P.R."/>
            <person name="Pope W.H."/>
            <person name="Pedulla M.L."/>
            <person name="Houtz J.M."/>
            <person name="Smith A.L."/>
            <person name="Conway J.F."/>
            <person name="King J."/>
            <person name="Hatfull G.F."/>
            <person name="Lawrence J.G."/>
            <person name="Hendrix R.W."/>
        </authorList>
    </citation>
    <scope>NUCLEOTIDE SEQUENCE</scope>
</reference>
<dbReference type="Proteomes" id="UP000000909">
    <property type="component" value="Segment"/>
</dbReference>
<protein>
    <submittedName>
        <fullName evidence="1">Gp167</fullName>
    </submittedName>
</protein>
<name>Q0QZ58_BPSYS</name>
<dbReference type="GeneID" id="4239030"/>
<keyword evidence="2" id="KW-1185">Reference proteome</keyword>
<organism evidence="1 2">
    <name type="scientific">Synechococcus phage syn9</name>
    <dbReference type="NCBI Taxonomy" id="382359"/>
    <lineage>
        <taxon>Viruses</taxon>
        <taxon>Duplodnaviria</taxon>
        <taxon>Heunggongvirae</taxon>
        <taxon>Uroviricota</taxon>
        <taxon>Caudoviricetes</taxon>
        <taxon>Pantevenvirales</taxon>
        <taxon>Kyanoviridae</taxon>
        <taxon>Ormenosvirus</taxon>
        <taxon>Ormenosvirus syn9</taxon>
    </lineage>
</organism>
<evidence type="ECO:0000313" key="1">
    <source>
        <dbReference type="EMBL" id="ABA47138.1"/>
    </source>
</evidence>
<accession>Q0QZ58</accession>
<proteinExistence type="predicted"/>
<dbReference type="EMBL" id="DQ149023">
    <property type="protein sequence ID" value="ABA47138.1"/>
    <property type="molecule type" value="Genomic_DNA"/>
</dbReference>
<dbReference type="RefSeq" id="YP_717837.1">
    <property type="nucleotide sequence ID" value="NC_008296.2"/>
</dbReference>
<dbReference type="OrthoDB" id="16899at10239"/>
<dbReference type="KEGG" id="vg:4239030"/>